<evidence type="ECO:0000256" key="1">
    <source>
        <dbReference type="SAM" id="Coils"/>
    </source>
</evidence>
<evidence type="ECO:0000313" key="3">
    <source>
        <dbReference type="Proteomes" id="UP000238430"/>
    </source>
</evidence>
<dbReference type="AlphaFoldDB" id="A0A2T1NNI2"/>
<dbReference type="Proteomes" id="UP000238430">
    <property type="component" value="Unassembled WGS sequence"/>
</dbReference>
<organism evidence="2 3">
    <name type="scientific">Mesoflavibacter zeaxanthinifaciens subsp. sabulilitoris</name>
    <dbReference type="NCBI Taxonomy" id="1520893"/>
    <lineage>
        <taxon>Bacteria</taxon>
        <taxon>Pseudomonadati</taxon>
        <taxon>Bacteroidota</taxon>
        <taxon>Flavobacteriia</taxon>
        <taxon>Flavobacteriales</taxon>
        <taxon>Flavobacteriaceae</taxon>
        <taxon>Mesoflavibacter</taxon>
    </lineage>
</organism>
<accession>A0A2T1NNI2</accession>
<comment type="caution">
    <text evidence="2">The sequence shown here is derived from an EMBL/GenBank/DDBJ whole genome shotgun (WGS) entry which is preliminary data.</text>
</comment>
<name>A0A2T1NNI2_9FLAO</name>
<keyword evidence="1" id="KW-0175">Coiled coil</keyword>
<evidence type="ECO:0000313" key="2">
    <source>
        <dbReference type="EMBL" id="PSG94459.1"/>
    </source>
</evidence>
<sequence length="156" mass="18527">MKKYIIVENNSFKVIESENQPLSFVLVEPNKTYNNNSYVLVNNGVHISWLDEYKWNGKYRCLTVTFKKTKLFELNAIKNIQIVVDVLNEYKNMSDIELNEKYQKALVTEKSELEAEVEQLRIERNNSKKATEKYTELIELMKRIVQNIKELEEDKN</sequence>
<feature type="coiled-coil region" evidence="1">
    <location>
        <begin position="99"/>
        <end position="154"/>
    </location>
</feature>
<dbReference type="RefSeq" id="WP_106676351.1">
    <property type="nucleotide sequence ID" value="NZ_JACHWV010000011.1"/>
</dbReference>
<gene>
    <name evidence="2" type="ORF">C7H61_00945</name>
</gene>
<dbReference type="OrthoDB" id="9964509at2"/>
<proteinExistence type="predicted"/>
<dbReference type="EMBL" id="PXOT01000011">
    <property type="protein sequence ID" value="PSG94459.1"/>
    <property type="molecule type" value="Genomic_DNA"/>
</dbReference>
<reference evidence="2 3" key="1">
    <citation type="submission" date="2018-03" db="EMBL/GenBank/DDBJ databases">
        <title>Mesoflavibacter sp. HG37 and Mesoflavibacter sp. HG96 sp.nov., two marine bacteria isolated from seawater of Western Pacific Ocean.</title>
        <authorList>
            <person name="Cheng H."/>
            <person name="Wu Y.-H."/>
            <person name="Guo L.-L."/>
            <person name="Xu X.-W."/>
        </authorList>
    </citation>
    <scope>NUCLEOTIDE SEQUENCE [LARGE SCALE GENOMIC DNA]</scope>
    <source>
        <strain evidence="2 3">KCTC 42117</strain>
    </source>
</reference>
<protein>
    <submittedName>
        <fullName evidence="2">Uncharacterized protein</fullName>
    </submittedName>
</protein>
<keyword evidence="3" id="KW-1185">Reference proteome</keyword>